<dbReference type="Gene3D" id="3.90.226.10">
    <property type="entry name" value="2-enoyl-CoA Hydratase, Chain A, domain 1"/>
    <property type="match status" value="1"/>
</dbReference>
<evidence type="ECO:0000256" key="1">
    <source>
        <dbReference type="SAM" id="MobiDB-lite"/>
    </source>
</evidence>
<keyword evidence="2" id="KW-1185">Reference proteome</keyword>
<dbReference type="CDD" id="cd06558">
    <property type="entry name" value="crotonase-like"/>
    <property type="match status" value="1"/>
</dbReference>
<dbReference type="RefSeq" id="XP_022235933.1">
    <property type="nucleotide sequence ID" value="XM_022380225.1"/>
</dbReference>
<dbReference type="SUPFAM" id="SSF52096">
    <property type="entry name" value="ClpP/crotonase"/>
    <property type="match status" value="1"/>
</dbReference>
<feature type="compositionally biased region" description="Polar residues" evidence="1">
    <location>
        <begin position="488"/>
        <end position="499"/>
    </location>
</feature>
<dbReference type="InterPro" id="IPR029045">
    <property type="entry name" value="ClpP/crotonase-like_dom_sf"/>
</dbReference>
<dbReference type="GeneID" id="106474948"/>
<organism evidence="2 3">
    <name type="scientific">Limulus polyphemus</name>
    <name type="common">Atlantic horseshoe crab</name>
    <dbReference type="NCBI Taxonomy" id="6850"/>
    <lineage>
        <taxon>Eukaryota</taxon>
        <taxon>Metazoa</taxon>
        <taxon>Ecdysozoa</taxon>
        <taxon>Arthropoda</taxon>
        <taxon>Chelicerata</taxon>
        <taxon>Merostomata</taxon>
        <taxon>Xiphosura</taxon>
        <taxon>Limulidae</taxon>
        <taxon>Limulus</taxon>
    </lineage>
</organism>
<protein>
    <submittedName>
        <fullName evidence="3">Uncharacterized protein LOC106474948</fullName>
    </submittedName>
</protein>
<feature type="compositionally biased region" description="Basic and acidic residues" evidence="1">
    <location>
        <begin position="615"/>
        <end position="624"/>
    </location>
</feature>
<dbReference type="InterPro" id="IPR001753">
    <property type="entry name" value="Enoyl-CoA_hydra/iso"/>
</dbReference>
<name>A0ABM1RX28_LIMPO</name>
<evidence type="ECO:0000313" key="2">
    <source>
        <dbReference type="Proteomes" id="UP000694941"/>
    </source>
</evidence>
<gene>
    <name evidence="3" type="primary">LOC106474948</name>
</gene>
<feature type="region of interest" description="Disordered" evidence="1">
    <location>
        <begin position="488"/>
        <end position="513"/>
    </location>
</feature>
<reference evidence="3" key="1">
    <citation type="submission" date="2025-08" db="UniProtKB">
        <authorList>
            <consortium name="RefSeq"/>
        </authorList>
    </citation>
    <scope>IDENTIFICATION</scope>
    <source>
        <tissue evidence="3">Muscle</tissue>
    </source>
</reference>
<dbReference type="Pfam" id="PF00378">
    <property type="entry name" value="ECH_1"/>
    <property type="match status" value="1"/>
</dbReference>
<proteinExistence type="predicted"/>
<dbReference type="PANTHER" id="PTHR43684">
    <property type="match status" value="1"/>
</dbReference>
<feature type="region of interest" description="Disordered" evidence="1">
    <location>
        <begin position="603"/>
        <end position="630"/>
    </location>
</feature>
<accession>A0ABM1RX28</accession>
<evidence type="ECO:0000313" key="3">
    <source>
        <dbReference type="RefSeq" id="XP_022235933.1"/>
    </source>
</evidence>
<dbReference type="Proteomes" id="UP000694941">
    <property type="component" value="Unplaced"/>
</dbReference>
<dbReference type="PANTHER" id="PTHR43684:SF11">
    <property type="entry name" value="CHROMO DOMAIN-CONTAINING PROTEIN"/>
    <property type="match status" value="1"/>
</dbReference>
<dbReference type="InterPro" id="IPR051053">
    <property type="entry name" value="ECH/Chromodomain_protein"/>
</dbReference>
<sequence>MKTRKSSQQGMASKVFGTPKKTIIKVDDEIEVLIREVTDDMKEAEEFRGLLAQMDSLDNEDINMPEDCDEKECVFSSNLANENSLVESNRKLVKSKSKDVEIHNNTDDSSFEIVQNDHPYSVTKENKKCKRKTPEPPCLCCVQQAQILSRSDGIALSDKVYNTDSKYKVISPVSDHPCGVCTGKKTRKLNSCNSENVEDSNCLARNTITKENSIYMVPASEETCQNLLVSPSKMYKKMPSKINLKSENNKDSKTQASINEPNVSSKFCVLGVKEEKIDSDLDELHGCAIGADSVNINSKKDISSSSEDSSVVANLVNGDVLLAGVVSKIQKKLAAEKGNITYKHSFSHIGKESKKEFSMSILRKNLDDQISSCHTASLIEDGCTGVSSSLSIQNHVESESESSFLLDDSLSVCSDVPHLTDLKSVRKRTKGREIEKLYESLREIPWAQDWSPAGLIMKDSIIRRSEKQSYTDPKVNYKHSVSTNSLLRRVQPTRQNTSRSTDRSRKQQQILKNKSNKQFCRDFRTCKLSPQKLVKTLKYKDIPNSVKLVLPNERSRKHQLIFSKEKEVKKCNVDKVEPKGSHSLETIKNSKFVSVSKDLGKPGVRDLSDKNSLQKYDKQKVTRDSKKKTANRVNESLCKPFKIIKKKKGKICHNTQIINYKNSLSSHSHDKDGSIHNHLRTKSLKLKNKNTNSKCFKKIPLIFENDESSSKYLKISLNVENNSGTKHFKKLSSTKPENSDINPKHLKMVSEPSVLKHKRANSLTLREAAKHKGSLLRVALHPLNSTDLFVHQDGSEEFSGLLKKQHALPQGKPVASMLQEVQKSIIDSIEVERFSKRKKALEEDCLRLSKRQSECAFRYREIAVKKHYNYIQIILVPNTIRKNSLNIECLRELKEAVVAARKDPSCKVLLINSYGSIFCSGLDLSVLIGLQKKQVAEELAIGVKELLQTLASFPKPLVAAVNGLAVGLGVTLLTYCDVVFASDKAVFFMPYCKLGYVPEGAATLTLPQVVGSTVAADMLIRGCRATALQAQSFGLVSEVIWPTRLMEEAVPRVQAIAANHSQVMEATKAMMRCHLWEKLEMTLDNEASILPKQWLTPICQHAMKEATESGMLWE</sequence>